<gene>
    <name evidence="3" type="ORF">GHYDROH2_22910</name>
</gene>
<keyword evidence="1" id="KW-0175">Coiled coil</keyword>
<dbReference type="RefSeq" id="WP_214187592.1">
    <property type="nucleotide sequence ID" value="NZ_BSDS01000002.1"/>
</dbReference>
<evidence type="ECO:0000256" key="2">
    <source>
        <dbReference type="SAM" id="SignalP"/>
    </source>
</evidence>
<keyword evidence="2" id="KW-0732">Signal</keyword>
<protein>
    <recommendedName>
        <fullName evidence="5">YfdX protein</fullName>
    </recommendedName>
</protein>
<dbReference type="Proteomes" id="UP001144352">
    <property type="component" value="Unassembled WGS sequence"/>
</dbReference>
<accession>A0A9W6LDA8</accession>
<organism evidence="3 4">
    <name type="scientific">Geobacter hydrogenophilus</name>
    <dbReference type="NCBI Taxonomy" id="40983"/>
    <lineage>
        <taxon>Bacteria</taxon>
        <taxon>Pseudomonadati</taxon>
        <taxon>Thermodesulfobacteriota</taxon>
        <taxon>Desulfuromonadia</taxon>
        <taxon>Geobacterales</taxon>
        <taxon>Geobacteraceae</taxon>
        <taxon>Geobacter</taxon>
    </lineage>
</organism>
<dbReference type="AlphaFoldDB" id="A0A9W6LDA8"/>
<dbReference type="EMBL" id="BSDS01000002">
    <property type="protein sequence ID" value="GLI38790.1"/>
    <property type="molecule type" value="Genomic_DNA"/>
</dbReference>
<dbReference type="InterPro" id="IPR021236">
    <property type="entry name" value="Uncharacterised_YfdX"/>
</dbReference>
<evidence type="ECO:0000313" key="3">
    <source>
        <dbReference type="EMBL" id="GLI38790.1"/>
    </source>
</evidence>
<dbReference type="Pfam" id="PF10938">
    <property type="entry name" value="YfdX"/>
    <property type="match status" value="1"/>
</dbReference>
<comment type="caution">
    <text evidence="3">The sequence shown here is derived from an EMBL/GenBank/DDBJ whole genome shotgun (WGS) entry which is preliminary data.</text>
</comment>
<name>A0A9W6LDA8_9BACT</name>
<feature type="coiled-coil region" evidence="1">
    <location>
        <begin position="259"/>
        <end position="286"/>
    </location>
</feature>
<sequence length="416" mass="46694">MKRSDLFLLAQLVVTLLFPPSSFAEAATDPASGLYRSITQREEEVISRTAVMALRAIVQARADIHQEKLEMARQDLDEARRLMTTIRTNLSTAVAKDSIWVAGKHLEYETVPRVMKDFPPIYSALHEIEEYFPTDKAKRHIDNAKRYLEKGEKKGAQRELHLAANELVVVEVELPLAKAEKFVEKAGEYLARNEGAKADEALKIAEEKVQALSAESPLRGALKSFWQASRSYAAGKSAEARSFIEQGKVYLGQAAKTGNTKGKEEADKLSRSIAELERKVHKGENGVEAALKSTWEKTKALAERDSEYLAARWEESETTLGAEDDLIEAKLHVSFAETYQITTNEQSKAVEELEKASSYLEKAIKNALIDKATQKEIAAIRKEVTSLRGAPEQSDEAWEDRYDQIKDEINRLLRQV</sequence>
<dbReference type="Gene3D" id="6.10.250.2140">
    <property type="match status" value="1"/>
</dbReference>
<feature type="signal peptide" evidence="2">
    <location>
        <begin position="1"/>
        <end position="26"/>
    </location>
</feature>
<reference evidence="3" key="1">
    <citation type="submission" date="2022-12" db="EMBL/GenBank/DDBJ databases">
        <title>Reference genome sequencing for broad-spectrum identification of bacterial and archaeal isolates by mass spectrometry.</title>
        <authorList>
            <person name="Sekiguchi Y."/>
            <person name="Tourlousse D.M."/>
        </authorList>
    </citation>
    <scope>NUCLEOTIDE SEQUENCE</scope>
    <source>
        <strain evidence="3">H2</strain>
    </source>
</reference>
<proteinExistence type="predicted"/>
<feature type="coiled-coil region" evidence="1">
    <location>
        <begin position="62"/>
        <end position="89"/>
    </location>
</feature>
<keyword evidence="4" id="KW-1185">Reference proteome</keyword>
<evidence type="ECO:0000313" key="4">
    <source>
        <dbReference type="Proteomes" id="UP001144352"/>
    </source>
</evidence>
<evidence type="ECO:0008006" key="5">
    <source>
        <dbReference type="Google" id="ProtNLM"/>
    </source>
</evidence>
<feature type="chain" id="PRO_5040954043" description="YfdX protein" evidence="2">
    <location>
        <begin position="27"/>
        <end position="416"/>
    </location>
</feature>
<evidence type="ECO:0000256" key="1">
    <source>
        <dbReference type="SAM" id="Coils"/>
    </source>
</evidence>